<feature type="compositionally biased region" description="Low complexity" evidence="1">
    <location>
        <begin position="126"/>
        <end position="137"/>
    </location>
</feature>
<name>A0ABQ3BKN4_9ACTN</name>
<protein>
    <submittedName>
        <fullName evidence="2">Uncharacterized protein</fullName>
    </submittedName>
</protein>
<dbReference type="Proteomes" id="UP000624183">
    <property type="component" value="Unassembled WGS sequence"/>
</dbReference>
<accession>A0ABQ3BKN4</accession>
<evidence type="ECO:0000313" key="2">
    <source>
        <dbReference type="EMBL" id="GGZ49588.1"/>
    </source>
</evidence>
<organism evidence="2 3">
    <name type="scientific">Streptomyces rubiginosohelvolus</name>
    <dbReference type="NCBI Taxonomy" id="67362"/>
    <lineage>
        <taxon>Bacteria</taxon>
        <taxon>Bacillati</taxon>
        <taxon>Actinomycetota</taxon>
        <taxon>Actinomycetes</taxon>
        <taxon>Kitasatosporales</taxon>
        <taxon>Streptomycetaceae</taxon>
        <taxon>Streptomyces</taxon>
    </lineage>
</organism>
<proteinExistence type="predicted"/>
<feature type="compositionally biased region" description="Polar residues" evidence="1">
    <location>
        <begin position="1"/>
        <end position="10"/>
    </location>
</feature>
<keyword evidence="3" id="KW-1185">Reference proteome</keyword>
<feature type="region of interest" description="Disordered" evidence="1">
    <location>
        <begin position="1"/>
        <end position="26"/>
    </location>
</feature>
<evidence type="ECO:0000313" key="3">
    <source>
        <dbReference type="Proteomes" id="UP000624183"/>
    </source>
</evidence>
<gene>
    <name evidence="2" type="ORF">GCM10010328_25590</name>
</gene>
<evidence type="ECO:0000256" key="1">
    <source>
        <dbReference type="SAM" id="MobiDB-lite"/>
    </source>
</evidence>
<feature type="region of interest" description="Disordered" evidence="1">
    <location>
        <begin position="126"/>
        <end position="150"/>
    </location>
</feature>
<sequence length="150" mass="15395">MDGRQGQTAARGQLAQPDLAPGVGHPLQQIEGALKGLHPTAGTGGLGVGCAGVGRRHVNGPFEAEGKAAAYRAVPMGPTAPRSASVPVRACFVRVPPVGSDGSAPPLLAHATFRSSKTDFYFVETSSRGGRAGPSGRRTGRWVLTRGFPE</sequence>
<dbReference type="EMBL" id="BMUW01000003">
    <property type="protein sequence ID" value="GGZ49588.1"/>
    <property type="molecule type" value="Genomic_DNA"/>
</dbReference>
<reference evidence="3" key="1">
    <citation type="journal article" date="2019" name="Int. J. Syst. Evol. Microbiol.">
        <title>The Global Catalogue of Microorganisms (GCM) 10K type strain sequencing project: providing services to taxonomists for standard genome sequencing and annotation.</title>
        <authorList>
            <consortium name="The Broad Institute Genomics Platform"/>
            <consortium name="The Broad Institute Genome Sequencing Center for Infectious Disease"/>
            <person name="Wu L."/>
            <person name="Ma J."/>
        </authorList>
    </citation>
    <scope>NUCLEOTIDE SEQUENCE [LARGE SCALE GENOMIC DNA]</scope>
    <source>
        <strain evidence="3">JCM 4602</strain>
    </source>
</reference>
<comment type="caution">
    <text evidence="2">The sequence shown here is derived from an EMBL/GenBank/DDBJ whole genome shotgun (WGS) entry which is preliminary data.</text>
</comment>